<dbReference type="EMBL" id="JABEYC010001105">
    <property type="protein sequence ID" value="KAF4969202.1"/>
    <property type="molecule type" value="Genomic_DNA"/>
</dbReference>
<protein>
    <submittedName>
        <fullName evidence="1">Uncharacterized protein</fullName>
    </submittedName>
</protein>
<dbReference type="AlphaFoldDB" id="A0A8H4U3X1"/>
<evidence type="ECO:0000313" key="2">
    <source>
        <dbReference type="Proteomes" id="UP000635477"/>
    </source>
</evidence>
<dbReference type="Proteomes" id="UP000635477">
    <property type="component" value="Unassembled WGS sequence"/>
</dbReference>
<proteinExistence type="predicted"/>
<reference evidence="1" key="2">
    <citation type="submission" date="2020-05" db="EMBL/GenBank/DDBJ databases">
        <authorList>
            <person name="Kim H.-S."/>
            <person name="Proctor R.H."/>
            <person name="Brown D.W."/>
        </authorList>
    </citation>
    <scope>NUCLEOTIDE SEQUENCE</scope>
    <source>
        <strain evidence="1">NRRL 22465</strain>
    </source>
</reference>
<name>A0A8H4U3X1_9HYPO</name>
<keyword evidence="2" id="KW-1185">Reference proteome</keyword>
<organism evidence="1 2">
    <name type="scientific">Fusarium zealandicum</name>
    <dbReference type="NCBI Taxonomy" id="1053134"/>
    <lineage>
        <taxon>Eukaryota</taxon>
        <taxon>Fungi</taxon>
        <taxon>Dikarya</taxon>
        <taxon>Ascomycota</taxon>
        <taxon>Pezizomycotina</taxon>
        <taxon>Sordariomycetes</taxon>
        <taxon>Hypocreomycetidae</taxon>
        <taxon>Hypocreales</taxon>
        <taxon>Nectriaceae</taxon>
        <taxon>Fusarium</taxon>
        <taxon>Fusarium staphyleae species complex</taxon>
    </lineage>
</organism>
<accession>A0A8H4U3X1</accession>
<reference evidence="1" key="1">
    <citation type="journal article" date="2020" name="BMC Genomics">
        <title>Correction to: Identification and distribution of gene clusters required for synthesis of sphingolipid metabolism inhibitors in diverse species of the filamentous fungus Fusarium.</title>
        <authorList>
            <person name="Kim H.S."/>
            <person name="Lohmar J.M."/>
            <person name="Busman M."/>
            <person name="Brown D.W."/>
            <person name="Naumann T.A."/>
            <person name="Divon H.H."/>
            <person name="Lysoe E."/>
            <person name="Uhlig S."/>
            <person name="Proctor R.H."/>
        </authorList>
    </citation>
    <scope>NUCLEOTIDE SEQUENCE</scope>
    <source>
        <strain evidence="1">NRRL 22465</strain>
    </source>
</reference>
<sequence length="139" mass="15056">MPGEMVFTLIDGAAMVARHLPKGIWADCVAAYGYIETSASASELESHLCEASRAHEDGNSNLLLVAFVKVPFGFVGEREVTLNFACEAEAKRPDSISTRPTYVISEMRVAAGTFNVSIYNLPVGALPRPLRCNFSLDES</sequence>
<comment type="caution">
    <text evidence="1">The sequence shown here is derived from an EMBL/GenBank/DDBJ whole genome shotgun (WGS) entry which is preliminary data.</text>
</comment>
<evidence type="ECO:0000313" key="1">
    <source>
        <dbReference type="EMBL" id="KAF4969202.1"/>
    </source>
</evidence>
<gene>
    <name evidence="1" type="ORF">FZEAL_10268</name>
</gene>